<organism evidence="2 3">
    <name type="scientific">Phytophthora pseudosyringae</name>
    <dbReference type="NCBI Taxonomy" id="221518"/>
    <lineage>
        <taxon>Eukaryota</taxon>
        <taxon>Sar</taxon>
        <taxon>Stramenopiles</taxon>
        <taxon>Oomycota</taxon>
        <taxon>Peronosporomycetes</taxon>
        <taxon>Peronosporales</taxon>
        <taxon>Peronosporaceae</taxon>
        <taxon>Phytophthora</taxon>
    </lineage>
</organism>
<evidence type="ECO:0000313" key="2">
    <source>
        <dbReference type="EMBL" id="KAG7385791.1"/>
    </source>
</evidence>
<dbReference type="Proteomes" id="UP000694044">
    <property type="component" value="Unassembled WGS sequence"/>
</dbReference>
<keyword evidence="1" id="KW-0812">Transmembrane</keyword>
<keyword evidence="1" id="KW-0472">Membrane</keyword>
<feature type="transmembrane region" description="Helical" evidence="1">
    <location>
        <begin position="9"/>
        <end position="30"/>
    </location>
</feature>
<dbReference type="OrthoDB" id="29773at2759"/>
<accession>A0A8T1VX70</accession>
<protein>
    <submittedName>
        <fullName evidence="2">Uncharacterized protein</fullName>
    </submittedName>
</protein>
<dbReference type="PROSITE" id="PS51257">
    <property type="entry name" value="PROKAR_LIPOPROTEIN"/>
    <property type="match status" value="1"/>
</dbReference>
<dbReference type="AlphaFoldDB" id="A0A8T1VX70"/>
<sequence>MSCGTREALIFGMGLITGTGTTIACCYLPPSRLPKPRTGKILYGVDSVGLDGEVKKFEKPIFQTWLMFLAMVFALPIHWAYHYHVERQWCNNRNGKRT</sequence>
<comment type="caution">
    <text evidence="2">The sequence shown here is derived from an EMBL/GenBank/DDBJ whole genome shotgun (WGS) entry which is preliminary data.</text>
</comment>
<feature type="transmembrane region" description="Helical" evidence="1">
    <location>
        <begin position="61"/>
        <end position="81"/>
    </location>
</feature>
<keyword evidence="3" id="KW-1185">Reference proteome</keyword>
<keyword evidence="1" id="KW-1133">Transmembrane helix</keyword>
<reference evidence="2" key="1">
    <citation type="submission" date="2021-02" db="EMBL/GenBank/DDBJ databases">
        <authorList>
            <person name="Palmer J.M."/>
        </authorList>
    </citation>
    <scope>NUCLEOTIDE SEQUENCE</scope>
    <source>
        <strain evidence="2">SCRP734</strain>
    </source>
</reference>
<dbReference type="EMBL" id="JAGDFM010000114">
    <property type="protein sequence ID" value="KAG7385791.1"/>
    <property type="molecule type" value="Genomic_DNA"/>
</dbReference>
<gene>
    <name evidence="2" type="ORF">PHYPSEUDO_001036</name>
</gene>
<evidence type="ECO:0000313" key="3">
    <source>
        <dbReference type="Proteomes" id="UP000694044"/>
    </source>
</evidence>
<evidence type="ECO:0000256" key="1">
    <source>
        <dbReference type="SAM" id="Phobius"/>
    </source>
</evidence>
<proteinExistence type="predicted"/>
<name>A0A8T1VX70_9STRA</name>